<dbReference type="PROSITE" id="PS51387">
    <property type="entry name" value="FAD_PCMH"/>
    <property type="match status" value="1"/>
</dbReference>
<dbReference type="InterPro" id="IPR010031">
    <property type="entry name" value="FAD_lactone_oxidase-like"/>
</dbReference>
<keyword evidence="1" id="KW-0560">Oxidoreductase</keyword>
<dbReference type="InterPro" id="IPR016166">
    <property type="entry name" value="FAD-bd_PCMH"/>
</dbReference>
<dbReference type="InterPro" id="IPR036318">
    <property type="entry name" value="FAD-bd_PCMH-like_sf"/>
</dbReference>
<evidence type="ECO:0000256" key="1">
    <source>
        <dbReference type="ARBA" id="ARBA00023002"/>
    </source>
</evidence>
<dbReference type="Gene3D" id="3.30.43.10">
    <property type="entry name" value="Uridine Diphospho-n-acetylenolpyruvylglucosamine Reductase, domain 2"/>
    <property type="match status" value="1"/>
</dbReference>
<dbReference type="InterPro" id="IPR016171">
    <property type="entry name" value="Vanillyl_alc_oxidase_C-sub2"/>
</dbReference>
<evidence type="ECO:0000313" key="4">
    <source>
        <dbReference type="Proteomes" id="UP001596524"/>
    </source>
</evidence>
<evidence type="ECO:0000259" key="2">
    <source>
        <dbReference type="PROSITE" id="PS51387"/>
    </source>
</evidence>
<sequence length="412" mass="44130">MASNWAGNHTYEATAVVRPASVAELSEVVASNEKVRALGTRHSFSDLPDTTGVLVELAGLPEVIEVDPGSLTVSVSAGVTYARLADQLARGGWALANLASLPHLGIAGAVATGTHGSGDGNRCLSASVTAMDLVGPDGETWSTARGDADFAGSVVSLGALGVVHRLTLRVEPAYEVLGTQFTGLSWDALDGHFDEVMSAGYSVSMFTRWTDQVDQVWVKSRDGRPPVGGLYDAVESGTTLHMLPDGDAGAVTGQREPGPWHERLAHFRWDATPSHGAEIQSEYFVPRAHAPQAVAALRRIGRQLSGVLLTSEVRTVAADDLWLSGAYDQDVAAFHFTWARRPEAVHAAVELVEEALMPLQARPHWGKYFSLGSCVLERVHPKLTSFVDLAREVDPGGKFWNGFLQHRLGDVR</sequence>
<dbReference type="Gene3D" id="3.30.465.10">
    <property type="match status" value="1"/>
</dbReference>
<dbReference type="PIRSF" id="PIRSF000136">
    <property type="entry name" value="LGO_GLO"/>
    <property type="match status" value="1"/>
</dbReference>
<dbReference type="Pfam" id="PF01565">
    <property type="entry name" value="FAD_binding_4"/>
    <property type="match status" value="1"/>
</dbReference>
<dbReference type="InterPro" id="IPR007173">
    <property type="entry name" value="ALO_C"/>
</dbReference>
<accession>A0ABW2NDK9</accession>
<dbReference type="PANTHER" id="PTHR43762:SF1">
    <property type="entry name" value="D-ARABINONO-1,4-LACTONE OXIDASE"/>
    <property type="match status" value="1"/>
</dbReference>
<dbReference type="InterPro" id="IPR016167">
    <property type="entry name" value="FAD-bd_PCMH_sub1"/>
</dbReference>
<dbReference type="Gene3D" id="1.10.45.10">
    <property type="entry name" value="Vanillyl-alcohol Oxidase, Chain A, domain 4"/>
    <property type="match status" value="1"/>
</dbReference>
<dbReference type="Proteomes" id="UP001596524">
    <property type="component" value="Unassembled WGS sequence"/>
</dbReference>
<proteinExistence type="predicted"/>
<dbReference type="Gene3D" id="3.30.70.2530">
    <property type="match status" value="1"/>
</dbReference>
<dbReference type="PANTHER" id="PTHR43762">
    <property type="entry name" value="L-GULONOLACTONE OXIDASE"/>
    <property type="match status" value="1"/>
</dbReference>
<organism evidence="3 4">
    <name type="scientific">Nocardioides astragali</name>
    <dbReference type="NCBI Taxonomy" id="1776736"/>
    <lineage>
        <taxon>Bacteria</taxon>
        <taxon>Bacillati</taxon>
        <taxon>Actinomycetota</taxon>
        <taxon>Actinomycetes</taxon>
        <taxon>Propionibacteriales</taxon>
        <taxon>Nocardioidaceae</taxon>
        <taxon>Nocardioides</taxon>
    </lineage>
</organism>
<comment type="caution">
    <text evidence="3">The sequence shown here is derived from an EMBL/GenBank/DDBJ whole genome shotgun (WGS) entry which is preliminary data.</text>
</comment>
<protein>
    <submittedName>
        <fullName evidence="3">FAD-binding protein</fullName>
    </submittedName>
</protein>
<dbReference type="RefSeq" id="WP_255891374.1">
    <property type="nucleotide sequence ID" value="NZ_JAFMZM010000004.1"/>
</dbReference>
<reference evidence="4" key="1">
    <citation type="journal article" date="2019" name="Int. J. Syst. Evol. Microbiol.">
        <title>The Global Catalogue of Microorganisms (GCM) 10K type strain sequencing project: providing services to taxonomists for standard genome sequencing and annotation.</title>
        <authorList>
            <consortium name="The Broad Institute Genomics Platform"/>
            <consortium name="The Broad Institute Genome Sequencing Center for Infectious Disease"/>
            <person name="Wu L."/>
            <person name="Ma J."/>
        </authorList>
    </citation>
    <scope>NUCLEOTIDE SEQUENCE [LARGE SCALE GENOMIC DNA]</scope>
    <source>
        <strain evidence="4">FCH27</strain>
    </source>
</reference>
<dbReference type="SUPFAM" id="SSF56176">
    <property type="entry name" value="FAD-binding/transporter-associated domain-like"/>
    <property type="match status" value="1"/>
</dbReference>
<dbReference type="EMBL" id="JBHTCH010000028">
    <property type="protein sequence ID" value="MFC7362991.1"/>
    <property type="molecule type" value="Genomic_DNA"/>
</dbReference>
<gene>
    <name evidence="3" type="ORF">ACFQO6_22165</name>
</gene>
<dbReference type="InterPro" id="IPR006094">
    <property type="entry name" value="Oxid_FAD_bind_N"/>
</dbReference>
<dbReference type="Gene3D" id="3.30.70.2520">
    <property type="match status" value="1"/>
</dbReference>
<feature type="domain" description="FAD-binding PCMH-type" evidence="2">
    <location>
        <begin position="9"/>
        <end position="173"/>
    </location>
</feature>
<dbReference type="InterPro" id="IPR016169">
    <property type="entry name" value="FAD-bd_PCMH_sub2"/>
</dbReference>
<dbReference type="Pfam" id="PF04030">
    <property type="entry name" value="ALO"/>
    <property type="match status" value="1"/>
</dbReference>
<evidence type="ECO:0000313" key="3">
    <source>
        <dbReference type="EMBL" id="MFC7362991.1"/>
    </source>
</evidence>
<name>A0ABW2NDK9_9ACTN</name>
<keyword evidence="4" id="KW-1185">Reference proteome</keyword>